<evidence type="ECO:0000256" key="5">
    <source>
        <dbReference type="ARBA" id="ARBA00022490"/>
    </source>
</evidence>
<feature type="domain" description="Programmed cell death protein 10 dimerisation" evidence="7">
    <location>
        <begin position="17"/>
        <end position="58"/>
    </location>
</feature>
<evidence type="ECO:0000256" key="6">
    <source>
        <dbReference type="ARBA" id="ARBA00023136"/>
    </source>
</evidence>
<sequence length="259" mass="30372">MTTPCMSPASLKNEYESKIEQRDMAAAHTLRAAFSKVEAQNPGFVYDLVKGILKKAEIDYLDMSECLLRLEGHNNSEEFHILRQEEAFKTLNERANTLKKILGRIPDEIHDRRRFLETIKDIANAIRNLLDAVNNIFVYIEGQSNKQALEFRKREFVRYSRSFSNTLKDFFKDNDPELNWCCSIEHKSSTNTVALEMLRLQSIRDIELRKRDFVKYSKRFSNTLKEYFKDNGKHYVFQSANHLINQTNLIMKTVKDACQ</sequence>
<comment type="similarity">
    <text evidence="3">Belongs to the PDCD10 family.</text>
</comment>
<keyword evidence="9" id="KW-1185">Reference proteome</keyword>
<evidence type="ECO:0000259" key="7">
    <source>
        <dbReference type="Pfam" id="PF20929"/>
    </source>
</evidence>
<evidence type="ECO:0000313" key="9">
    <source>
        <dbReference type="Proteomes" id="UP001208570"/>
    </source>
</evidence>
<dbReference type="Gene3D" id="1.20.120.1950">
    <property type="match status" value="2"/>
</dbReference>
<dbReference type="GO" id="GO:0005737">
    <property type="term" value="C:cytoplasm"/>
    <property type="evidence" value="ECO:0007669"/>
    <property type="project" value="UniProtKB-SubCell"/>
</dbReference>
<evidence type="ECO:0000313" key="8">
    <source>
        <dbReference type="EMBL" id="KAK2145033.1"/>
    </source>
</evidence>
<dbReference type="PANTHER" id="PTHR13250">
    <property type="entry name" value="TF-1 CELL APOPTOSIS RELATED PROTEIN-15"/>
    <property type="match status" value="1"/>
</dbReference>
<comment type="caution">
    <text evidence="8">The sequence shown here is derived from an EMBL/GenBank/DDBJ whole genome shotgun (WGS) entry which is preliminary data.</text>
</comment>
<keyword evidence="5" id="KW-0963">Cytoplasm</keyword>
<organism evidence="8 9">
    <name type="scientific">Paralvinella palmiformis</name>
    <dbReference type="NCBI Taxonomy" id="53620"/>
    <lineage>
        <taxon>Eukaryota</taxon>
        <taxon>Metazoa</taxon>
        <taxon>Spiralia</taxon>
        <taxon>Lophotrochozoa</taxon>
        <taxon>Annelida</taxon>
        <taxon>Polychaeta</taxon>
        <taxon>Sedentaria</taxon>
        <taxon>Canalipalpata</taxon>
        <taxon>Terebellida</taxon>
        <taxon>Terebelliformia</taxon>
        <taxon>Alvinellidae</taxon>
        <taxon>Paralvinella</taxon>
    </lineage>
</organism>
<dbReference type="Pfam" id="PF06840">
    <property type="entry name" value="PDC10_C"/>
    <property type="match status" value="1"/>
</dbReference>
<reference evidence="8" key="1">
    <citation type="journal article" date="2023" name="Mol. Biol. Evol.">
        <title>Third-Generation Sequencing Reveals the Adaptive Role of the Epigenome in Three Deep-Sea Polychaetes.</title>
        <authorList>
            <person name="Perez M."/>
            <person name="Aroh O."/>
            <person name="Sun Y."/>
            <person name="Lan Y."/>
            <person name="Juniper S.K."/>
            <person name="Young C.R."/>
            <person name="Angers B."/>
            <person name="Qian P.Y."/>
        </authorList>
    </citation>
    <scope>NUCLEOTIDE SEQUENCE</scope>
    <source>
        <strain evidence="8">P08H-3</strain>
    </source>
</reference>
<keyword evidence="4" id="KW-1003">Cell membrane</keyword>
<name>A0AAD9J2U7_9ANNE</name>
<dbReference type="InterPro" id="IPR009652">
    <property type="entry name" value="PDCD10"/>
</dbReference>
<dbReference type="GO" id="GO:1903358">
    <property type="term" value="P:regulation of Golgi organization"/>
    <property type="evidence" value="ECO:0007669"/>
    <property type="project" value="TreeGrafter"/>
</dbReference>
<protein>
    <recommendedName>
        <fullName evidence="7">Programmed cell death protein 10 dimerisation domain-containing protein</fullName>
    </recommendedName>
</protein>
<dbReference type="InterPro" id="IPR053750">
    <property type="entry name" value="PDCD10_Homolog"/>
</dbReference>
<dbReference type="PANTHER" id="PTHR13250:SF1">
    <property type="entry name" value="PROGRAMMED CELL DEATH PROTEIN 10"/>
    <property type="match status" value="1"/>
</dbReference>
<dbReference type="EMBL" id="JAODUP010000708">
    <property type="protein sequence ID" value="KAK2145033.1"/>
    <property type="molecule type" value="Genomic_DNA"/>
</dbReference>
<dbReference type="Pfam" id="PF20929">
    <property type="entry name" value="PDCD10_N"/>
    <property type="match status" value="1"/>
</dbReference>
<evidence type="ECO:0000256" key="1">
    <source>
        <dbReference type="ARBA" id="ARBA00004202"/>
    </source>
</evidence>
<keyword evidence="6" id="KW-0472">Membrane</keyword>
<dbReference type="GO" id="GO:0019901">
    <property type="term" value="F:protein kinase binding"/>
    <property type="evidence" value="ECO:0007669"/>
    <property type="project" value="TreeGrafter"/>
</dbReference>
<comment type="subcellular location">
    <subcellularLocation>
        <location evidence="1">Cell membrane</location>
        <topology evidence="1">Peripheral membrane protein</topology>
    </subcellularLocation>
    <subcellularLocation>
        <location evidence="2">Cytoplasm</location>
    </subcellularLocation>
</comment>
<evidence type="ECO:0000256" key="3">
    <source>
        <dbReference type="ARBA" id="ARBA00009181"/>
    </source>
</evidence>
<accession>A0AAD9J2U7</accession>
<proteinExistence type="inferred from homology"/>
<evidence type="ECO:0000256" key="2">
    <source>
        <dbReference type="ARBA" id="ARBA00004496"/>
    </source>
</evidence>
<dbReference type="GO" id="GO:0090443">
    <property type="term" value="C:FAR/SIN/STRIPAK complex"/>
    <property type="evidence" value="ECO:0007669"/>
    <property type="project" value="TreeGrafter"/>
</dbReference>
<dbReference type="GO" id="GO:0005886">
    <property type="term" value="C:plasma membrane"/>
    <property type="evidence" value="ECO:0007669"/>
    <property type="project" value="UniProtKB-SubCell"/>
</dbReference>
<evidence type="ECO:0000256" key="4">
    <source>
        <dbReference type="ARBA" id="ARBA00022475"/>
    </source>
</evidence>
<dbReference type="AlphaFoldDB" id="A0AAD9J2U7"/>
<dbReference type="Proteomes" id="UP001208570">
    <property type="component" value="Unassembled WGS sequence"/>
</dbReference>
<gene>
    <name evidence="8" type="ORF">LSH36_708g01135</name>
</gene>
<dbReference type="InterPro" id="IPR048288">
    <property type="entry name" value="PDCD10_N"/>
</dbReference>